<name>A0A7R9MRY0_9ACAR</name>
<evidence type="ECO:0000313" key="7">
    <source>
        <dbReference type="Proteomes" id="UP000728032"/>
    </source>
</evidence>
<dbReference type="GO" id="GO:0005886">
    <property type="term" value="C:plasma membrane"/>
    <property type="evidence" value="ECO:0007669"/>
    <property type="project" value="TreeGrafter"/>
</dbReference>
<keyword evidence="2" id="KW-0812">Transmembrane</keyword>
<dbReference type="SUPFAM" id="SSF81660">
    <property type="entry name" value="Metal cation-transporting ATPase, ATP-binding domain N"/>
    <property type="match status" value="1"/>
</dbReference>
<dbReference type="EMBL" id="OC960217">
    <property type="protein sequence ID" value="CAD7665348.1"/>
    <property type="molecule type" value="Genomic_DNA"/>
</dbReference>
<evidence type="ECO:0000256" key="2">
    <source>
        <dbReference type="ARBA" id="ARBA00022692"/>
    </source>
</evidence>
<gene>
    <name evidence="6" type="ORF">ONB1V03_LOCUS21905</name>
</gene>
<dbReference type="AlphaFoldDB" id="A0A7R9MRY0"/>
<dbReference type="InterPro" id="IPR018303">
    <property type="entry name" value="ATPase_P-typ_P_site"/>
</dbReference>
<dbReference type="PANTHER" id="PTHR43520">
    <property type="entry name" value="ATP7, ISOFORM B"/>
    <property type="match status" value="1"/>
</dbReference>
<dbReference type="GO" id="GO:0005802">
    <property type="term" value="C:trans-Golgi network"/>
    <property type="evidence" value="ECO:0007669"/>
    <property type="project" value="TreeGrafter"/>
</dbReference>
<dbReference type="PROSITE" id="PS00154">
    <property type="entry name" value="ATPASE_E1_E2"/>
    <property type="match status" value="1"/>
</dbReference>
<dbReference type="GO" id="GO:0006878">
    <property type="term" value="P:intracellular copper ion homeostasis"/>
    <property type="evidence" value="ECO:0007669"/>
    <property type="project" value="TreeGrafter"/>
</dbReference>
<keyword evidence="3" id="KW-1278">Translocase</keyword>
<dbReference type="Pfam" id="PF00702">
    <property type="entry name" value="Hydrolase"/>
    <property type="match status" value="1"/>
</dbReference>
<evidence type="ECO:0000256" key="4">
    <source>
        <dbReference type="ARBA" id="ARBA00022989"/>
    </source>
</evidence>
<comment type="subcellular location">
    <subcellularLocation>
        <location evidence="1">Membrane</location>
    </subcellularLocation>
</comment>
<dbReference type="Proteomes" id="UP000728032">
    <property type="component" value="Unassembled WGS sequence"/>
</dbReference>
<proteinExistence type="predicted"/>
<evidence type="ECO:0000256" key="5">
    <source>
        <dbReference type="ARBA" id="ARBA00023136"/>
    </source>
</evidence>
<dbReference type="Gene3D" id="3.40.1110.10">
    <property type="entry name" value="Calcium-transporting ATPase, cytoplasmic domain N"/>
    <property type="match status" value="1"/>
</dbReference>
<dbReference type="PANTHER" id="PTHR43520:SF8">
    <property type="entry name" value="P-TYPE CU(+) TRANSPORTER"/>
    <property type="match status" value="1"/>
</dbReference>
<protein>
    <submittedName>
        <fullName evidence="6">Uncharacterized protein</fullName>
    </submittedName>
</protein>
<organism evidence="6">
    <name type="scientific">Oppiella nova</name>
    <dbReference type="NCBI Taxonomy" id="334625"/>
    <lineage>
        <taxon>Eukaryota</taxon>
        <taxon>Metazoa</taxon>
        <taxon>Ecdysozoa</taxon>
        <taxon>Arthropoda</taxon>
        <taxon>Chelicerata</taxon>
        <taxon>Arachnida</taxon>
        <taxon>Acari</taxon>
        <taxon>Acariformes</taxon>
        <taxon>Sarcoptiformes</taxon>
        <taxon>Oribatida</taxon>
        <taxon>Brachypylina</taxon>
        <taxon>Oppioidea</taxon>
        <taxon>Oppiidae</taxon>
        <taxon>Oppiella</taxon>
    </lineage>
</organism>
<dbReference type="InterPro" id="IPR023299">
    <property type="entry name" value="ATPase_P-typ_cyto_dom_N"/>
</dbReference>
<keyword evidence="5" id="KW-0472">Membrane</keyword>
<feature type="non-terminal residue" evidence="6">
    <location>
        <position position="198"/>
    </location>
</feature>
<keyword evidence="4" id="KW-1133">Transmembrane helix</keyword>
<dbReference type="GO" id="GO:0005507">
    <property type="term" value="F:copper ion binding"/>
    <property type="evidence" value="ECO:0007669"/>
    <property type="project" value="TreeGrafter"/>
</dbReference>
<dbReference type="GO" id="GO:0043682">
    <property type="term" value="F:P-type divalent copper transporter activity"/>
    <property type="evidence" value="ECO:0007669"/>
    <property type="project" value="TreeGrafter"/>
</dbReference>
<keyword evidence="7" id="KW-1185">Reference proteome</keyword>
<evidence type="ECO:0000256" key="1">
    <source>
        <dbReference type="ARBA" id="ARBA00004370"/>
    </source>
</evidence>
<dbReference type="GO" id="GO:0000166">
    <property type="term" value="F:nucleotide binding"/>
    <property type="evidence" value="ECO:0007669"/>
    <property type="project" value="InterPro"/>
</dbReference>
<evidence type="ECO:0000313" key="6">
    <source>
        <dbReference type="EMBL" id="CAD7665348.1"/>
    </source>
</evidence>
<sequence length="198" mass="22041">MVGTGIGALNGILIKGAEPLENAHKLNAIIFDKTGTITHGKPVVTKVIVFHKFQDMRSLQRMFAAIGIAEANSQHPIGTAVCKLVDSLLHLNGNSFGNCEDFVAEPGFGIKCAIDRRVVDDIISDENFVLNPQNRQNKDFEEFDTKVVYLNESQTDLKLSDETFNVLIGNRKWILKHDIEVDEEVDREMTALEEDGQT</sequence>
<dbReference type="EMBL" id="CAJPVJ010045392">
    <property type="protein sequence ID" value="CAG2182484.1"/>
    <property type="molecule type" value="Genomic_DNA"/>
</dbReference>
<dbReference type="OrthoDB" id="432719at2759"/>
<evidence type="ECO:0000256" key="3">
    <source>
        <dbReference type="ARBA" id="ARBA00022967"/>
    </source>
</evidence>
<dbReference type="GO" id="GO:0060003">
    <property type="term" value="P:copper ion export"/>
    <property type="evidence" value="ECO:0007669"/>
    <property type="project" value="TreeGrafter"/>
</dbReference>
<dbReference type="GO" id="GO:0015677">
    <property type="term" value="P:copper ion import"/>
    <property type="evidence" value="ECO:0007669"/>
    <property type="project" value="TreeGrafter"/>
</dbReference>
<accession>A0A7R9MRY0</accession>
<reference evidence="6" key="1">
    <citation type="submission" date="2020-11" db="EMBL/GenBank/DDBJ databases">
        <authorList>
            <person name="Tran Van P."/>
        </authorList>
    </citation>
    <scope>NUCLEOTIDE SEQUENCE</scope>
</reference>